<dbReference type="PANTHER" id="PTHR43652">
    <property type="entry name" value="BASIC AMINO ACID ANTIPORTER YFCC-RELATED"/>
    <property type="match status" value="1"/>
</dbReference>
<dbReference type="GO" id="GO:0008324">
    <property type="term" value="F:monoatomic cation transmembrane transporter activity"/>
    <property type="evidence" value="ECO:0007669"/>
    <property type="project" value="InterPro"/>
</dbReference>
<feature type="transmembrane region" description="Helical" evidence="7">
    <location>
        <begin position="489"/>
        <end position="507"/>
    </location>
</feature>
<evidence type="ECO:0000256" key="7">
    <source>
        <dbReference type="SAM" id="Phobius"/>
    </source>
</evidence>
<keyword evidence="2" id="KW-0813">Transport</keyword>
<feature type="transmembrane region" description="Helical" evidence="7">
    <location>
        <begin position="173"/>
        <end position="195"/>
    </location>
</feature>
<evidence type="ECO:0000313" key="9">
    <source>
        <dbReference type="EMBL" id="SMG40771.1"/>
    </source>
</evidence>
<dbReference type="Pfam" id="PF02080">
    <property type="entry name" value="TrkA_C"/>
    <property type="match status" value="1"/>
</dbReference>
<feature type="transmembrane region" description="Helical" evidence="7">
    <location>
        <begin position="450"/>
        <end position="469"/>
    </location>
</feature>
<feature type="transmembrane region" description="Helical" evidence="7">
    <location>
        <begin position="425"/>
        <end position="443"/>
    </location>
</feature>
<dbReference type="InterPro" id="IPR006037">
    <property type="entry name" value="RCK_C"/>
</dbReference>
<dbReference type="Gene3D" id="3.30.70.1450">
    <property type="entry name" value="Regulator of K+ conductance, C-terminal domain"/>
    <property type="match status" value="1"/>
</dbReference>
<dbReference type="InterPro" id="IPR036721">
    <property type="entry name" value="RCK_C_sf"/>
</dbReference>
<dbReference type="GO" id="GO:0006813">
    <property type="term" value="P:potassium ion transport"/>
    <property type="evidence" value="ECO:0007669"/>
    <property type="project" value="InterPro"/>
</dbReference>
<dbReference type="AlphaFoldDB" id="A0A1X7KHF5"/>
<feature type="transmembrane region" description="Helical" evidence="7">
    <location>
        <begin position="537"/>
        <end position="555"/>
    </location>
</feature>
<name>A0A1X7KHF5_9BACT</name>
<keyword evidence="5 7" id="KW-1133">Transmembrane helix</keyword>
<evidence type="ECO:0000256" key="6">
    <source>
        <dbReference type="ARBA" id="ARBA00023136"/>
    </source>
</evidence>
<evidence type="ECO:0000256" key="1">
    <source>
        <dbReference type="ARBA" id="ARBA00004141"/>
    </source>
</evidence>
<comment type="subcellular location">
    <subcellularLocation>
        <location evidence="1">Membrane</location>
        <topology evidence="1">Multi-pass membrane protein</topology>
    </subcellularLocation>
</comment>
<keyword evidence="6 7" id="KW-0472">Membrane</keyword>
<dbReference type="SUPFAM" id="SSF116726">
    <property type="entry name" value="TrkA C-terminal domain-like"/>
    <property type="match status" value="2"/>
</dbReference>
<dbReference type="InterPro" id="IPR004680">
    <property type="entry name" value="Cit_transptr-like_dom"/>
</dbReference>
<keyword evidence="10" id="KW-1185">Reference proteome</keyword>
<dbReference type="InterPro" id="IPR051679">
    <property type="entry name" value="DASS-Related_Transporters"/>
</dbReference>
<gene>
    <name evidence="9" type="ORF">SAMN05661096_02806</name>
</gene>
<organism evidence="9 10">
    <name type="scientific">Marivirga sericea</name>
    <dbReference type="NCBI Taxonomy" id="1028"/>
    <lineage>
        <taxon>Bacteria</taxon>
        <taxon>Pseudomonadati</taxon>
        <taxon>Bacteroidota</taxon>
        <taxon>Cytophagia</taxon>
        <taxon>Cytophagales</taxon>
        <taxon>Marivirgaceae</taxon>
        <taxon>Marivirga</taxon>
    </lineage>
</organism>
<evidence type="ECO:0000256" key="4">
    <source>
        <dbReference type="ARBA" id="ARBA00022737"/>
    </source>
</evidence>
<feature type="transmembrane region" description="Helical" evidence="7">
    <location>
        <begin position="91"/>
        <end position="119"/>
    </location>
</feature>
<feature type="domain" description="RCK C-terminal" evidence="8">
    <location>
        <begin position="299"/>
        <end position="383"/>
    </location>
</feature>
<evidence type="ECO:0000259" key="8">
    <source>
        <dbReference type="PROSITE" id="PS51202"/>
    </source>
</evidence>
<keyword evidence="3 7" id="KW-0812">Transmembrane</keyword>
<dbReference type="Pfam" id="PF03600">
    <property type="entry name" value="CitMHS"/>
    <property type="match status" value="1"/>
</dbReference>
<proteinExistence type="predicted"/>
<feature type="transmembrane region" description="Helical" evidence="7">
    <location>
        <begin position="6"/>
        <end position="39"/>
    </location>
</feature>
<feature type="transmembrane region" description="Helical" evidence="7">
    <location>
        <begin position="140"/>
        <end position="161"/>
    </location>
</feature>
<reference evidence="10" key="1">
    <citation type="submission" date="2017-04" db="EMBL/GenBank/DDBJ databases">
        <authorList>
            <person name="Varghese N."/>
            <person name="Submissions S."/>
        </authorList>
    </citation>
    <scope>NUCLEOTIDE SEQUENCE [LARGE SCALE GENOMIC DNA]</scope>
    <source>
        <strain evidence="10">DSM 4125</strain>
    </source>
</reference>
<dbReference type="Proteomes" id="UP000193804">
    <property type="component" value="Unassembled WGS sequence"/>
</dbReference>
<dbReference type="GO" id="GO:0005886">
    <property type="term" value="C:plasma membrane"/>
    <property type="evidence" value="ECO:0007669"/>
    <property type="project" value="TreeGrafter"/>
</dbReference>
<evidence type="ECO:0000256" key="5">
    <source>
        <dbReference type="ARBA" id="ARBA00022989"/>
    </source>
</evidence>
<dbReference type="PROSITE" id="PS51202">
    <property type="entry name" value="RCK_C"/>
    <property type="match status" value="1"/>
</dbReference>
<evidence type="ECO:0000256" key="2">
    <source>
        <dbReference type="ARBA" id="ARBA00022448"/>
    </source>
</evidence>
<evidence type="ECO:0000256" key="3">
    <source>
        <dbReference type="ARBA" id="ARBA00022692"/>
    </source>
</evidence>
<dbReference type="EMBL" id="FXAW01000005">
    <property type="protein sequence ID" value="SMG40771.1"/>
    <property type="molecule type" value="Genomic_DNA"/>
</dbReference>
<dbReference type="RefSeq" id="WP_085517963.1">
    <property type="nucleotide sequence ID" value="NZ_FXAW01000005.1"/>
</dbReference>
<dbReference type="OrthoDB" id="9765532at2"/>
<dbReference type="PANTHER" id="PTHR43652:SF2">
    <property type="entry name" value="BASIC AMINO ACID ANTIPORTER YFCC-RELATED"/>
    <property type="match status" value="1"/>
</dbReference>
<accession>A0A1X7KHF5</accession>
<protein>
    <submittedName>
        <fullName evidence="9">TrkA-C domain-containing protein</fullName>
    </submittedName>
</protein>
<keyword evidence="4" id="KW-0677">Repeat</keyword>
<evidence type="ECO:0000313" key="10">
    <source>
        <dbReference type="Proteomes" id="UP000193804"/>
    </source>
</evidence>
<sequence length="597" mass="65516">MELSFVITICVIVSAIVLLATETLGVDLVALGVMVLWIILGVLEPEESFRGFSNSATLTVMAMFILSSALIRNGVIKLLAPLTTRLFNKSYSGAVLGMSSGVGLLSAFINNTPVVATFIPIVSKAAKKLNLYPNKFLIPLSYGAILGGTCTLIGTSTNLLVAGIANDNGFNEIGLFTMTPIGIVFLVTGLVYLMVFGKRLLPKESQVKPLQDVDQIKTFLTEIQIQELPDQKKGISIEELFEEKDLSFEVQELKRGDESFRNPEMSTKLEAGDAMLIKGELDKVKKVVADQHVSIVKSITDKYFPEEETKVVEVIIMPGTQLVDRKLRNISFLKNYHSHLLAIRHRGQRKFTDMENIRLKVGDILLLQTSKKGYELLQKAESNPNAPFLSIRESDLNIPDRKNLFISAGVLGLVILTATLNILPIVASAWAGVFILGAFRIISMTDAYRSIDWQVIFLLAGSLSFGTAMEKSGLNDWLVTHLTAFTESQISPFLIIALVYFLTMVFTEIMSNNAAAALMAPLAMAIAEALVFSPLPLLVAVMMAGSASFMTPIGYQTNTMVYSAGNYEFKDFFKIGAPLGIIFWIIASLLIPVFYSF</sequence>
<feature type="transmembrane region" description="Helical" evidence="7">
    <location>
        <begin position="51"/>
        <end position="71"/>
    </location>
</feature>
<feature type="transmembrane region" description="Helical" evidence="7">
    <location>
        <begin position="575"/>
        <end position="595"/>
    </location>
</feature>